<organism evidence="2 3">
    <name type="scientific">Gossypium arboreum</name>
    <name type="common">Tree cotton</name>
    <name type="synonym">Gossypium nanking</name>
    <dbReference type="NCBI Taxonomy" id="29729"/>
    <lineage>
        <taxon>Eukaryota</taxon>
        <taxon>Viridiplantae</taxon>
        <taxon>Streptophyta</taxon>
        <taxon>Embryophyta</taxon>
        <taxon>Tracheophyta</taxon>
        <taxon>Spermatophyta</taxon>
        <taxon>Magnoliopsida</taxon>
        <taxon>eudicotyledons</taxon>
        <taxon>Gunneridae</taxon>
        <taxon>Pentapetalae</taxon>
        <taxon>rosids</taxon>
        <taxon>malvids</taxon>
        <taxon>Malvales</taxon>
        <taxon>Malvaceae</taxon>
        <taxon>Malvoideae</taxon>
        <taxon>Gossypium</taxon>
    </lineage>
</organism>
<reference evidence="2 3" key="1">
    <citation type="submission" date="2023-03" db="EMBL/GenBank/DDBJ databases">
        <title>WGS of Gossypium arboreum.</title>
        <authorList>
            <person name="Yu D."/>
        </authorList>
    </citation>
    <scope>NUCLEOTIDE SEQUENCE [LARGE SCALE GENOMIC DNA]</scope>
    <source>
        <tissue evidence="2">Leaf</tissue>
    </source>
</reference>
<comment type="caution">
    <text evidence="2">The sequence shown here is derived from an EMBL/GenBank/DDBJ whole genome shotgun (WGS) entry which is preliminary data.</text>
</comment>
<dbReference type="Pfam" id="PF13456">
    <property type="entry name" value="RVT_3"/>
    <property type="match status" value="1"/>
</dbReference>
<dbReference type="Proteomes" id="UP001358586">
    <property type="component" value="Chromosome 2"/>
</dbReference>
<proteinExistence type="predicted"/>
<keyword evidence="3" id="KW-1185">Reference proteome</keyword>
<protein>
    <recommendedName>
        <fullName evidence="1">RNase H type-1 domain-containing protein</fullName>
    </recommendedName>
</protein>
<sequence length="105" mass="11724">MDGLDIAWKRGIKQILAESGSLTAVNTFNGQAEEVKSSLVQIIRHKMDWNIKVLYVPCLTNMVADYMTALGDHNPIGLPISDCPKQIAMELLQESVGKHCEVYYD</sequence>
<dbReference type="CDD" id="cd06222">
    <property type="entry name" value="RNase_H_like"/>
    <property type="match status" value="1"/>
</dbReference>
<feature type="domain" description="RNase H type-1" evidence="1">
    <location>
        <begin position="2"/>
        <end position="66"/>
    </location>
</feature>
<dbReference type="InterPro" id="IPR002156">
    <property type="entry name" value="RNaseH_domain"/>
</dbReference>
<evidence type="ECO:0000313" key="3">
    <source>
        <dbReference type="Proteomes" id="UP001358586"/>
    </source>
</evidence>
<dbReference type="InterPro" id="IPR044730">
    <property type="entry name" value="RNase_H-like_dom_plant"/>
</dbReference>
<evidence type="ECO:0000313" key="2">
    <source>
        <dbReference type="EMBL" id="KAK5841555.1"/>
    </source>
</evidence>
<accession>A0ABR0QQF0</accession>
<dbReference type="EMBL" id="JARKNE010000002">
    <property type="protein sequence ID" value="KAK5841555.1"/>
    <property type="molecule type" value="Genomic_DNA"/>
</dbReference>
<gene>
    <name evidence="2" type="ORF">PVK06_003876</name>
</gene>
<evidence type="ECO:0000259" key="1">
    <source>
        <dbReference type="Pfam" id="PF13456"/>
    </source>
</evidence>
<name>A0ABR0QQF0_GOSAR</name>